<feature type="domain" description="GH16" evidence="2">
    <location>
        <begin position="82"/>
        <end position="334"/>
    </location>
</feature>
<dbReference type="CDD" id="cd02181">
    <property type="entry name" value="GH16_fungal_Lam16A_glucanase"/>
    <property type="match status" value="1"/>
</dbReference>
<dbReference type="GO" id="GO:0004553">
    <property type="term" value="F:hydrolase activity, hydrolyzing O-glycosyl compounds"/>
    <property type="evidence" value="ECO:0007669"/>
    <property type="project" value="InterPro"/>
</dbReference>
<dbReference type="AlphaFoldDB" id="A0A2H3JCD4"/>
<feature type="signal peptide" evidence="1">
    <location>
        <begin position="1"/>
        <end position="46"/>
    </location>
</feature>
<sequence length="397" mass="43951">MLSSHSVMIASLSFAACNTISNLSTRRVRSSVILLWLFQIARSVEAVHPSKRSNNIETFPNGSTYVWTVSDTYQGQDFFDYFDFYTGPDPTHGQVNYTDRATAFAEKLAYVTPDNIVIMKGDNTTWLAEGEDRKSVRISSLKQYNTGLFILDLDMAPWGCGVWPAWWTVGGGTWPWTGEIDIIEGVHDNEHNQVTWHTGPTCNLTQTANFSGTIVTTNDKPNLDCNCVDDYNNNAGCGVTEWSRASYGPIFDEQGGGVFAMKWDVSGIGVWSFYRAAIPDDLTNGQPTPSTWGEPVAYLEPGQCDPITNFVNHSIIFDITFCGDWAGNSYATSGCPGNCTERIRDPSNFVNASWRINSLTVFRQQSLDVVTSSASVPRGLRWMPVVVFVLTLALTLV</sequence>
<dbReference type="PANTHER" id="PTHR10963:SF24">
    <property type="entry name" value="GLYCOSIDASE C21B10.07-RELATED"/>
    <property type="match status" value="1"/>
</dbReference>
<dbReference type="InterPro" id="IPR050546">
    <property type="entry name" value="Glycosyl_Hydrlase_16"/>
</dbReference>
<evidence type="ECO:0000259" key="2">
    <source>
        <dbReference type="PROSITE" id="PS51762"/>
    </source>
</evidence>
<evidence type="ECO:0000313" key="4">
    <source>
        <dbReference type="Proteomes" id="UP000218811"/>
    </source>
</evidence>
<dbReference type="SUPFAM" id="SSF49899">
    <property type="entry name" value="Concanavalin A-like lectins/glucanases"/>
    <property type="match status" value="1"/>
</dbReference>
<dbReference type="EMBL" id="KB467831">
    <property type="protein sequence ID" value="PCH33617.1"/>
    <property type="molecule type" value="Genomic_DNA"/>
</dbReference>
<accession>A0A2H3JCD4</accession>
<dbReference type="PANTHER" id="PTHR10963">
    <property type="entry name" value="GLYCOSYL HYDROLASE-RELATED"/>
    <property type="match status" value="1"/>
</dbReference>
<feature type="chain" id="PRO_5013668964" evidence="1">
    <location>
        <begin position="47"/>
        <end position="397"/>
    </location>
</feature>
<proteinExistence type="predicted"/>
<dbReference type="GO" id="GO:0009251">
    <property type="term" value="P:glucan catabolic process"/>
    <property type="evidence" value="ECO:0007669"/>
    <property type="project" value="TreeGrafter"/>
</dbReference>
<dbReference type="OrthoDB" id="192832at2759"/>
<organism evidence="3 4">
    <name type="scientific">Wolfiporia cocos (strain MD-104)</name>
    <name type="common">Brown rot fungus</name>
    <dbReference type="NCBI Taxonomy" id="742152"/>
    <lineage>
        <taxon>Eukaryota</taxon>
        <taxon>Fungi</taxon>
        <taxon>Dikarya</taxon>
        <taxon>Basidiomycota</taxon>
        <taxon>Agaricomycotina</taxon>
        <taxon>Agaricomycetes</taxon>
        <taxon>Polyporales</taxon>
        <taxon>Phaeolaceae</taxon>
        <taxon>Wolfiporia</taxon>
    </lineage>
</organism>
<dbReference type="OMA" id="FHPRSWF"/>
<dbReference type="Pfam" id="PF26113">
    <property type="entry name" value="GH16_XgeA"/>
    <property type="match status" value="1"/>
</dbReference>
<reference evidence="3 4" key="1">
    <citation type="journal article" date="2012" name="Science">
        <title>The Paleozoic origin of enzymatic lignin decomposition reconstructed from 31 fungal genomes.</title>
        <authorList>
            <person name="Floudas D."/>
            <person name="Binder M."/>
            <person name="Riley R."/>
            <person name="Barry K."/>
            <person name="Blanchette R.A."/>
            <person name="Henrissat B."/>
            <person name="Martinez A.T."/>
            <person name="Otillar R."/>
            <person name="Spatafora J.W."/>
            <person name="Yadav J.S."/>
            <person name="Aerts A."/>
            <person name="Benoit I."/>
            <person name="Boyd A."/>
            <person name="Carlson A."/>
            <person name="Copeland A."/>
            <person name="Coutinho P.M."/>
            <person name="de Vries R.P."/>
            <person name="Ferreira P."/>
            <person name="Findley K."/>
            <person name="Foster B."/>
            <person name="Gaskell J."/>
            <person name="Glotzer D."/>
            <person name="Gorecki P."/>
            <person name="Heitman J."/>
            <person name="Hesse C."/>
            <person name="Hori C."/>
            <person name="Igarashi K."/>
            <person name="Jurgens J.A."/>
            <person name="Kallen N."/>
            <person name="Kersten P."/>
            <person name="Kohler A."/>
            <person name="Kuees U."/>
            <person name="Kumar T.K.A."/>
            <person name="Kuo A."/>
            <person name="LaButti K."/>
            <person name="Larrondo L.F."/>
            <person name="Lindquist E."/>
            <person name="Ling A."/>
            <person name="Lombard V."/>
            <person name="Lucas S."/>
            <person name="Lundell T."/>
            <person name="Martin R."/>
            <person name="McLaughlin D.J."/>
            <person name="Morgenstern I."/>
            <person name="Morin E."/>
            <person name="Murat C."/>
            <person name="Nagy L.G."/>
            <person name="Nolan M."/>
            <person name="Ohm R.A."/>
            <person name="Patyshakuliyeva A."/>
            <person name="Rokas A."/>
            <person name="Ruiz-Duenas F.J."/>
            <person name="Sabat G."/>
            <person name="Salamov A."/>
            <person name="Samejima M."/>
            <person name="Schmutz J."/>
            <person name="Slot J.C."/>
            <person name="St John F."/>
            <person name="Stenlid J."/>
            <person name="Sun H."/>
            <person name="Sun S."/>
            <person name="Syed K."/>
            <person name="Tsang A."/>
            <person name="Wiebenga A."/>
            <person name="Young D."/>
            <person name="Pisabarro A."/>
            <person name="Eastwood D.C."/>
            <person name="Martin F."/>
            <person name="Cullen D."/>
            <person name="Grigoriev I.V."/>
            <person name="Hibbett D.S."/>
        </authorList>
    </citation>
    <scope>NUCLEOTIDE SEQUENCE [LARGE SCALE GENOMIC DNA]</scope>
    <source>
        <strain evidence="3 4">MD-104</strain>
    </source>
</reference>
<keyword evidence="1" id="KW-0732">Signal</keyword>
<dbReference type="Gene3D" id="2.60.120.200">
    <property type="match status" value="1"/>
</dbReference>
<dbReference type="InterPro" id="IPR013320">
    <property type="entry name" value="ConA-like_dom_sf"/>
</dbReference>
<dbReference type="Proteomes" id="UP000218811">
    <property type="component" value="Unassembled WGS sequence"/>
</dbReference>
<dbReference type="STRING" id="742152.A0A2H3JCD4"/>
<protein>
    <submittedName>
        <fullName evidence="3">Glycoside hydrolase family 16 protein</fullName>
    </submittedName>
</protein>
<dbReference type="InterPro" id="IPR000757">
    <property type="entry name" value="Beta-glucanase-like"/>
</dbReference>
<name>A0A2H3JCD4_WOLCO</name>
<keyword evidence="3" id="KW-0378">Hydrolase</keyword>
<evidence type="ECO:0000256" key="1">
    <source>
        <dbReference type="SAM" id="SignalP"/>
    </source>
</evidence>
<dbReference type="PROSITE" id="PS51762">
    <property type="entry name" value="GH16_2"/>
    <property type="match status" value="1"/>
</dbReference>
<keyword evidence="4" id="KW-1185">Reference proteome</keyword>
<gene>
    <name evidence="3" type="ORF">WOLCODRAFT_93850</name>
</gene>
<evidence type="ECO:0000313" key="3">
    <source>
        <dbReference type="EMBL" id="PCH33617.1"/>
    </source>
</evidence>